<organism evidence="1 2">
    <name type="scientific">Winogradskyella rapida</name>
    <dbReference type="NCBI Taxonomy" id="549701"/>
    <lineage>
        <taxon>Bacteria</taxon>
        <taxon>Pseudomonadati</taxon>
        <taxon>Bacteroidota</taxon>
        <taxon>Flavobacteriia</taxon>
        <taxon>Flavobacteriales</taxon>
        <taxon>Flavobacteriaceae</taxon>
        <taxon>Winogradskyella</taxon>
    </lineage>
</organism>
<protein>
    <submittedName>
        <fullName evidence="1">Thioredoxin family protein</fullName>
    </submittedName>
</protein>
<dbReference type="Proteomes" id="UP001597086">
    <property type="component" value="Unassembled WGS sequence"/>
</dbReference>
<comment type="caution">
    <text evidence="1">The sequence shown here is derived from an EMBL/GenBank/DDBJ whole genome shotgun (WGS) entry which is preliminary data.</text>
</comment>
<evidence type="ECO:0000313" key="2">
    <source>
        <dbReference type="Proteomes" id="UP001597086"/>
    </source>
</evidence>
<dbReference type="InterPro" id="IPR036249">
    <property type="entry name" value="Thioredoxin-like_sf"/>
</dbReference>
<dbReference type="Gene3D" id="3.40.30.10">
    <property type="entry name" value="Glutaredoxin"/>
    <property type="match status" value="1"/>
</dbReference>
<reference evidence="2" key="1">
    <citation type="journal article" date="2019" name="Int. J. Syst. Evol. Microbiol.">
        <title>The Global Catalogue of Microorganisms (GCM) 10K type strain sequencing project: providing services to taxonomists for standard genome sequencing and annotation.</title>
        <authorList>
            <consortium name="The Broad Institute Genomics Platform"/>
            <consortium name="The Broad Institute Genome Sequencing Center for Infectious Disease"/>
            <person name="Wu L."/>
            <person name="Ma J."/>
        </authorList>
    </citation>
    <scope>NUCLEOTIDE SEQUENCE [LARGE SCALE GENOMIC DNA]</scope>
    <source>
        <strain evidence="2">CCUG 56098</strain>
    </source>
</reference>
<dbReference type="RefSeq" id="WP_386118787.1">
    <property type="nucleotide sequence ID" value="NZ_JBHTKM010000063.1"/>
</dbReference>
<keyword evidence="2" id="KW-1185">Reference proteome</keyword>
<gene>
    <name evidence="1" type="ORF">ACFQ13_15085</name>
</gene>
<proteinExistence type="predicted"/>
<dbReference type="EMBL" id="JBHTKM010000063">
    <property type="protein sequence ID" value="MFD1017251.1"/>
    <property type="molecule type" value="Genomic_DNA"/>
</dbReference>
<evidence type="ECO:0000313" key="1">
    <source>
        <dbReference type="EMBL" id="MFD1017251.1"/>
    </source>
</evidence>
<name>A0ABW3KTV0_9FLAO</name>
<accession>A0ABW3KTV0</accession>
<sequence length="204" mass="23354">METDTLTLTDMISESLEKSMTYAEYRTLITTLVAENSTTGIEKTEALVNYTQLNDRRMRRWDKTAKVAENLKSEIENLDRKVTWLVISESWCGDAAHIMPIINKVAELSDAIDYKVVLRDENKALMNQFLTNGGKSIPKLIMLDTETKEVLNTFGPRPTVATTMVQDYKAKHGQLTPEFKEDLQRWYNKDKGQSTVEDLVNLLK</sequence>
<dbReference type="Pfam" id="PF14595">
    <property type="entry name" value="Thioredoxin_9"/>
    <property type="match status" value="1"/>
</dbReference>
<dbReference type="SUPFAM" id="SSF52833">
    <property type="entry name" value="Thioredoxin-like"/>
    <property type="match status" value="1"/>
</dbReference>